<keyword evidence="2" id="KW-0786">Thiamine pyrophosphate</keyword>
<dbReference type="GO" id="GO:0003984">
    <property type="term" value="F:acetolactate synthase activity"/>
    <property type="evidence" value="ECO:0007669"/>
    <property type="project" value="TreeGrafter"/>
</dbReference>
<dbReference type="SUPFAM" id="SSF52518">
    <property type="entry name" value="Thiamin diphosphate-binding fold (THDP-binding)"/>
    <property type="match status" value="2"/>
</dbReference>
<evidence type="ECO:0000259" key="4">
    <source>
        <dbReference type="Pfam" id="PF02776"/>
    </source>
</evidence>
<name>A0A2T2WR28_SULTH</name>
<evidence type="ECO:0000313" key="5">
    <source>
        <dbReference type="EMBL" id="PSR24680.1"/>
    </source>
</evidence>
<dbReference type="Gene3D" id="3.40.50.970">
    <property type="match status" value="2"/>
</dbReference>
<dbReference type="GO" id="GO:0050660">
    <property type="term" value="F:flavin adenine dinucleotide binding"/>
    <property type="evidence" value="ECO:0007669"/>
    <property type="project" value="TreeGrafter"/>
</dbReference>
<evidence type="ECO:0008006" key="7">
    <source>
        <dbReference type="Google" id="ProtNLM"/>
    </source>
</evidence>
<evidence type="ECO:0000256" key="1">
    <source>
        <dbReference type="ARBA" id="ARBA00007812"/>
    </source>
</evidence>
<dbReference type="PANTHER" id="PTHR18968">
    <property type="entry name" value="THIAMINE PYROPHOSPHATE ENZYMES"/>
    <property type="match status" value="1"/>
</dbReference>
<organism evidence="5 6">
    <name type="scientific">Sulfobacillus thermosulfidooxidans</name>
    <dbReference type="NCBI Taxonomy" id="28034"/>
    <lineage>
        <taxon>Bacteria</taxon>
        <taxon>Bacillati</taxon>
        <taxon>Bacillota</taxon>
        <taxon>Clostridia</taxon>
        <taxon>Eubacteriales</taxon>
        <taxon>Clostridiales Family XVII. Incertae Sedis</taxon>
        <taxon>Sulfobacillus</taxon>
    </lineage>
</organism>
<reference evidence="5 6" key="1">
    <citation type="journal article" date="2014" name="BMC Genomics">
        <title>Comparison of environmental and isolate Sulfobacillus genomes reveals diverse carbon, sulfur, nitrogen, and hydrogen metabolisms.</title>
        <authorList>
            <person name="Justice N.B."/>
            <person name="Norman A."/>
            <person name="Brown C.T."/>
            <person name="Singh A."/>
            <person name="Thomas B.C."/>
            <person name="Banfield J.F."/>
        </authorList>
    </citation>
    <scope>NUCLEOTIDE SEQUENCE [LARGE SCALE GENOMIC DNA]</scope>
    <source>
        <strain evidence="5">AMDSBA5</strain>
    </source>
</reference>
<protein>
    <recommendedName>
        <fullName evidence="7">Benzoylformate decarboxylase</fullName>
    </recommendedName>
</protein>
<evidence type="ECO:0000256" key="2">
    <source>
        <dbReference type="ARBA" id="ARBA00023052"/>
    </source>
</evidence>
<feature type="domain" description="Thiamine pyrophosphate enzyme TPP-binding" evidence="3">
    <location>
        <begin position="396"/>
        <end position="510"/>
    </location>
</feature>
<dbReference type="GO" id="GO:0030976">
    <property type="term" value="F:thiamine pyrophosphate binding"/>
    <property type="evidence" value="ECO:0007669"/>
    <property type="project" value="InterPro"/>
</dbReference>
<dbReference type="Pfam" id="PF02775">
    <property type="entry name" value="TPP_enzyme_C"/>
    <property type="match status" value="1"/>
</dbReference>
<sequence length="543" mass="60927">MNVMANYADYLLMWLTRQGVTRIFGNPGTTELPLIEALARQSQIEYVLGLHETAVCAMADGLARLTRHIQVVSLHAAPGLANAEAMIYNAAFSHSPLLLLIGQQDTRLSYERPFLGADLKDMIKPLVLDVWDITDPDHLLRSLRQAWARLQVEPSGPVALILPMNILSQSVENNEDPLWQAPVVPVRTTNQPSQEIIEEFVSLLARPIPKALVIGDRAVTNSAVLLALFRVAHYGHCDVFSEPFATQLTFLPWNDSCYYGRLPRREKDLARCLAPYRHVIGLGTEMFRVFTRDEDHLPWWDQAQVTQVDSDVRYFHYAPRTTSILSSLDAFIIGVANDLPDGIPCEPRAVSGIQDLTRPRAEEWETRDGTEQFWSSLASWISPDMIVVDESISGQNALLRHLQRQEPKTYYAQAGGSLGWGIGAAVGMCFDQGKPVIAIVGDGSALFGLYALWTAAQYQLPVRVLIYDNHGYQILKDQLPDNPRAHSMLDIRGPTIRWQPLLAGLSCSVFESELPKEPWEFEKVWQQFISPTGPSVWVVHEKI</sequence>
<dbReference type="Gene3D" id="3.40.50.1220">
    <property type="entry name" value="TPP-binding domain"/>
    <property type="match status" value="1"/>
</dbReference>
<dbReference type="InterPro" id="IPR012001">
    <property type="entry name" value="Thiamin_PyroP_enz_TPP-bd_dom"/>
</dbReference>
<dbReference type="InterPro" id="IPR029061">
    <property type="entry name" value="THDP-binding"/>
</dbReference>
<comment type="similarity">
    <text evidence="1">Belongs to the TPP enzyme family.</text>
</comment>
<dbReference type="SUPFAM" id="SSF52467">
    <property type="entry name" value="DHS-like NAD/FAD-binding domain"/>
    <property type="match status" value="1"/>
</dbReference>
<dbReference type="CDD" id="cd07035">
    <property type="entry name" value="TPP_PYR_POX_like"/>
    <property type="match status" value="1"/>
</dbReference>
<dbReference type="CDD" id="cd02002">
    <property type="entry name" value="TPP_BFDC"/>
    <property type="match status" value="1"/>
</dbReference>
<feature type="domain" description="Thiamine pyrophosphate enzyme N-terminal TPP-binding" evidence="4">
    <location>
        <begin position="6"/>
        <end position="110"/>
    </location>
</feature>
<proteinExistence type="inferred from homology"/>
<evidence type="ECO:0000259" key="3">
    <source>
        <dbReference type="Pfam" id="PF02775"/>
    </source>
</evidence>
<evidence type="ECO:0000313" key="6">
    <source>
        <dbReference type="Proteomes" id="UP000242705"/>
    </source>
</evidence>
<dbReference type="Pfam" id="PF02776">
    <property type="entry name" value="TPP_enzyme_N"/>
    <property type="match status" value="1"/>
</dbReference>
<dbReference type="InterPro" id="IPR011766">
    <property type="entry name" value="TPP_enzyme_TPP-bd"/>
</dbReference>
<accession>A0A2T2WR28</accession>
<dbReference type="AlphaFoldDB" id="A0A2T2WR28"/>
<gene>
    <name evidence="5" type="ORF">C7B47_14270</name>
</gene>
<dbReference type="InterPro" id="IPR029035">
    <property type="entry name" value="DHS-like_NAD/FAD-binding_dom"/>
</dbReference>
<dbReference type="EMBL" id="PXYX01000046">
    <property type="protein sequence ID" value="PSR24680.1"/>
    <property type="molecule type" value="Genomic_DNA"/>
</dbReference>
<dbReference type="PANTHER" id="PTHR18968:SF133">
    <property type="entry name" value="BENZOYLFORMATE DECARBOXYLASE"/>
    <property type="match status" value="1"/>
</dbReference>
<comment type="caution">
    <text evidence="5">The sequence shown here is derived from an EMBL/GenBank/DDBJ whole genome shotgun (WGS) entry which is preliminary data.</text>
</comment>
<dbReference type="InterPro" id="IPR045229">
    <property type="entry name" value="TPP_enz"/>
</dbReference>
<dbReference type="Proteomes" id="UP000242705">
    <property type="component" value="Unassembled WGS sequence"/>
</dbReference>